<evidence type="ECO:0000256" key="1">
    <source>
        <dbReference type="ARBA" id="ARBA00004255"/>
    </source>
</evidence>
<dbReference type="Gene3D" id="1.10.3630.10">
    <property type="entry name" value="yeast vps74-n-term truncation variant domain like"/>
    <property type="match status" value="1"/>
</dbReference>
<keyword evidence="2" id="KW-0333">Golgi apparatus</keyword>
<dbReference type="InterPro" id="IPR008628">
    <property type="entry name" value="GPP34-like"/>
</dbReference>
<dbReference type="InterPro" id="IPR038261">
    <property type="entry name" value="GPP34-like_sf"/>
</dbReference>
<evidence type="ECO:0000313" key="6">
    <source>
        <dbReference type="Proteomes" id="UP000656548"/>
    </source>
</evidence>
<dbReference type="RefSeq" id="WP_192741884.1">
    <property type="nucleotide sequence ID" value="NZ_JADBEJ010000001.1"/>
</dbReference>
<keyword evidence="6" id="KW-1185">Reference proteome</keyword>
<protein>
    <recommendedName>
        <fullName evidence="7">GPP34 family phosphoprotein</fullName>
    </recommendedName>
</protein>
<dbReference type="Pfam" id="PF05719">
    <property type="entry name" value="GPP34"/>
    <property type="match status" value="1"/>
</dbReference>
<evidence type="ECO:0000313" key="5">
    <source>
        <dbReference type="EMBL" id="MBE1574202.1"/>
    </source>
</evidence>
<comment type="caution">
    <text evidence="5">The sequence shown here is derived from an EMBL/GenBank/DDBJ whole genome shotgun (WGS) entry which is preliminary data.</text>
</comment>
<sequence length="216" mass="23653">MTESLPQRMYLLGYDTEKNRLDPTSAPVRGTLLRAAAVTELVIAGLLADRDGKAARTAAAGLTPGDPFLAKVLEDAREEKPRRWFALIDHDWHKAENIVRDQLAASGTIRVDKRRAMGIFPVRDITLAEPHRARALREPIRNVVLSGEDPGTVPIEDAVLAMLSYEGDVRTVFTSKENRANRKAVKALAAHVDTALPGLRKAVRYSVAARRSAVSG</sequence>
<evidence type="ECO:0000256" key="2">
    <source>
        <dbReference type="ARBA" id="ARBA00023034"/>
    </source>
</evidence>
<comment type="subcellular location">
    <subcellularLocation>
        <location evidence="1">Golgi apparatus membrane</location>
        <topology evidence="1">Peripheral membrane protein</topology>
        <orientation evidence="1">Cytoplasmic side</orientation>
    </subcellularLocation>
</comment>
<proteinExistence type="predicted"/>
<evidence type="ECO:0008006" key="7">
    <source>
        <dbReference type="Google" id="ProtNLM"/>
    </source>
</evidence>
<evidence type="ECO:0000256" key="4">
    <source>
        <dbReference type="ARBA" id="ARBA00023136"/>
    </source>
</evidence>
<name>A0ABR9L0Q6_9PSEU</name>
<dbReference type="EMBL" id="JADBEJ010000001">
    <property type="protein sequence ID" value="MBE1574202.1"/>
    <property type="molecule type" value="Genomic_DNA"/>
</dbReference>
<reference evidence="5 6" key="1">
    <citation type="submission" date="2020-10" db="EMBL/GenBank/DDBJ databases">
        <title>Sequencing the genomes of 1000 actinobacteria strains.</title>
        <authorList>
            <person name="Klenk H.-P."/>
        </authorList>
    </citation>
    <scope>NUCLEOTIDE SEQUENCE [LARGE SCALE GENOMIC DNA]</scope>
    <source>
        <strain evidence="5 6">DSM 46661</strain>
    </source>
</reference>
<keyword evidence="3" id="KW-0446">Lipid-binding</keyword>
<evidence type="ECO:0000256" key="3">
    <source>
        <dbReference type="ARBA" id="ARBA00023121"/>
    </source>
</evidence>
<accession>A0ABR9L0Q6</accession>
<organism evidence="5 6">
    <name type="scientific">Amycolatopsis roodepoortensis</name>
    <dbReference type="NCBI Taxonomy" id="700274"/>
    <lineage>
        <taxon>Bacteria</taxon>
        <taxon>Bacillati</taxon>
        <taxon>Actinomycetota</taxon>
        <taxon>Actinomycetes</taxon>
        <taxon>Pseudonocardiales</taxon>
        <taxon>Pseudonocardiaceae</taxon>
        <taxon>Amycolatopsis</taxon>
    </lineage>
</organism>
<keyword evidence="4" id="KW-0472">Membrane</keyword>
<dbReference type="Proteomes" id="UP000656548">
    <property type="component" value="Unassembled WGS sequence"/>
</dbReference>
<gene>
    <name evidence="5" type="ORF">H4W30_001231</name>
</gene>